<evidence type="ECO:0000259" key="1">
    <source>
        <dbReference type="PROSITE" id="PS51934"/>
    </source>
</evidence>
<proteinExistence type="predicted"/>
<organism evidence="2 3">
    <name type="scientific">Punica granatum</name>
    <name type="common">Pomegranate</name>
    <dbReference type="NCBI Taxonomy" id="22663"/>
    <lineage>
        <taxon>Eukaryota</taxon>
        <taxon>Viridiplantae</taxon>
        <taxon>Streptophyta</taxon>
        <taxon>Embryophyta</taxon>
        <taxon>Tracheophyta</taxon>
        <taxon>Spermatophyta</taxon>
        <taxon>Magnoliopsida</taxon>
        <taxon>eudicotyledons</taxon>
        <taxon>Gunneridae</taxon>
        <taxon>Pentapetalae</taxon>
        <taxon>rosids</taxon>
        <taxon>malvids</taxon>
        <taxon>Myrtales</taxon>
        <taxon>Lythraceae</taxon>
        <taxon>Punica</taxon>
    </lineage>
</organism>
<protein>
    <recommendedName>
        <fullName evidence="1">LRAT domain-containing protein</fullName>
    </recommendedName>
</protein>
<keyword evidence="3" id="KW-1185">Reference proteome</keyword>
<name>A0A2I0IWN4_PUNGR</name>
<dbReference type="AlphaFoldDB" id="A0A2I0IWN4"/>
<dbReference type="PROSITE" id="PS51934">
    <property type="entry name" value="LRAT"/>
    <property type="match status" value="1"/>
</dbReference>
<feature type="domain" description="LRAT" evidence="1">
    <location>
        <begin position="2"/>
        <end position="153"/>
    </location>
</feature>
<reference evidence="2 3" key="1">
    <citation type="submission" date="2017-11" db="EMBL/GenBank/DDBJ databases">
        <title>De-novo sequencing of pomegranate (Punica granatum L.) genome.</title>
        <authorList>
            <person name="Akparov Z."/>
            <person name="Amiraslanov A."/>
            <person name="Hajiyeva S."/>
            <person name="Abbasov M."/>
            <person name="Kaur K."/>
            <person name="Hamwieh A."/>
            <person name="Solovyev V."/>
            <person name="Salamov A."/>
            <person name="Braich B."/>
            <person name="Kosarev P."/>
            <person name="Mahmoud A."/>
            <person name="Hajiyev E."/>
            <person name="Babayeva S."/>
            <person name="Izzatullayeva V."/>
            <person name="Mammadov A."/>
            <person name="Mammadov A."/>
            <person name="Sharifova S."/>
            <person name="Ojaghi J."/>
            <person name="Eynullazada K."/>
            <person name="Bayramov B."/>
            <person name="Abdulazimova A."/>
            <person name="Shahmuradov I."/>
        </authorList>
    </citation>
    <scope>NUCLEOTIDE SEQUENCE [LARGE SCALE GENOMIC DNA]</scope>
    <source>
        <strain evidence="3">cv. AG2017</strain>
        <tissue evidence="2">Leaf</tissue>
    </source>
</reference>
<dbReference type="Pfam" id="PF04970">
    <property type="entry name" value="LRAT"/>
    <property type="match status" value="1"/>
</dbReference>
<gene>
    <name evidence="2" type="ORF">CRG98_031201</name>
</gene>
<accession>A0A2I0IWN4</accession>
<dbReference type="InterPro" id="IPR007053">
    <property type="entry name" value="LRAT_dom"/>
</dbReference>
<dbReference type="EMBL" id="PGOL01002394">
    <property type="protein sequence ID" value="PKI48408.1"/>
    <property type="molecule type" value="Genomic_DNA"/>
</dbReference>
<dbReference type="PANTHER" id="PTHR46137:SF3">
    <property type="entry name" value="OS05G0310600 PROTEIN"/>
    <property type="match status" value="1"/>
</dbReference>
<sequence length="204" mass="22551">MEILMNVSTFKRVGIYVGENKVIHFTSDGEKVRTETAWDLLSVSSGSSSGSSKACVLCCNCTPPKAGHGVVLSCLDCFLSGGLLYRFEYSVSFARFKQARGGTCSFVECDSNDEVVDRAKYLLKKGFGWYNVLTKNCEDFAFYCKTGRFSRDQGQICSRYRERHEEVRGEGVRGGPNEAACHKVAPSDRASSRTSPRQLITAIC</sequence>
<evidence type="ECO:0000313" key="2">
    <source>
        <dbReference type="EMBL" id="PKI48408.1"/>
    </source>
</evidence>
<dbReference type="Proteomes" id="UP000233551">
    <property type="component" value="Unassembled WGS sequence"/>
</dbReference>
<dbReference type="STRING" id="22663.A0A2I0IWN4"/>
<dbReference type="Gene3D" id="3.90.1720.10">
    <property type="entry name" value="endopeptidase domain like (from Nostoc punctiforme)"/>
    <property type="match status" value="1"/>
</dbReference>
<comment type="caution">
    <text evidence="2">The sequence shown here is derived from an EMBL/GenBank/DDBJ whole genome shotgun (WGS) entry which is preliminary data.</text>
</comment>
<dbReference type="PANTHER" id="PTHR46137">
    <property type="entry name" value="OS05G0310600 PROTEIN"/>
    <property type="match status" value="1"/>
</dbReference>
<evidence type="ECO:0000313" key="3">
    <source>
        <dbReference type="Proteomes" id="UP000233551"/>
    </source>
</evidence>